<comment type="caution">
    <text evidence="1">The sequence shown here is derived from an EMBL/GenBank/DDBJ whole genome shotgun (WGS) entry which is preliminary data.</text>
</comment>
<proteinExistence type="predicted"/>
<evidence type="ECO:0000313" key="2">
    <source>
        <dbReference type="Proteomes" id="UP001162164"/>
    </source>
</evidence>
<gene>
    <name evidence="1" type="ORF">NQ317_002066</name>
</gene>
<evidence type="ECO:0000313" key="1">
    <source>
        <dbReference type="EMBL" id="KAJ8976177.1"/>
    </source>
</evidence>
<dbReference type="Proteomes" id="UP001162164">
    <property type="component" value="Unassembled WGS sequence"/>
</dbReference>
<dbReference type="EMBL" id="JAPWTJ010000716">
    <property type="protein sequence ID" value="KAJ8976177.1"/>
    <property type="molecule type" value="Genomic_DNA"/>
</dbReference>
<name>A0ABQ9JFK1_9CUCU</name>
<organism evidence="1 2">
    <name type="scientific">Molorchus minor</name>
    <dbReference type="NCBI Taxonomy" id="1323400"/>
    <lineage>
        <taxon>Eukaryota</taxon>
        <taxon>Metazoa</taxon>
        <taxon>Ecdysozoa</taxon>
        <taxon>Arthropoda</taxon>
        <taxon>Hexapoda</taxon>
        <taxon>Insecta</taxon>
        <taxon>Pterygota</taxon>
        <taxon>Neoptera</taxon>
        <taxon>Endopterygota</taxon>
        <taxon>Coleoptera</taxon>
        <taxon>Polyphaga</taxon>
        <taxon>Cucujiformia</taxon>
        <taxon>Chrysomeloidea</taxon>
        <taxon>Cerambycidae</taxon>
        <taxon>Lamiinae</taxon>
        <taxon>Monochamini</taxon>
        <taxon>Molorchus</taxon>
    </lineage>
</organism>
<protein>
    <submittedName>
        <fullName evidence="1">Uncharacterized protein</fullName>
    </submittedName>
</protein>
<sequence length="94" mass="10467">MSDSCDTELPLLVVQRQQPLKQLNRIAKRPPVDIEFQDLTYSVPDSNCKGTNLNGIVRWSTIMLHPHPSKGGTVAKGTSPNKFNLRDSYCQAKA</sequence>
<accession>A0ABQ9JFK1</accession>
<keyword evidence="2" id="KW-1185">Reference proteome</keyword>
<reference evidence="1" key="1">
    <citation type="journal article" date="2023" name="Insect Mol. Biol.">
        <title>Genome sequencing provides insights into the evolution of gene families encoding plant cell wall-degrading enzymes in longhorned beetles.</title>
        <authorList>
            <person name="Shin N.R."/>
            <person name="Okamura Y."/>
            <person name="Kirsch R."/>
            <person name="Pauchet Y."/>
        </authorList>
    </citation>
    <scope>NUCLEOTIDE SEQUENCE</scope>
    <source>
        <strain evidence="1">MMC_N1</strain>
    </source>
</reference>